<evidence type="ECO:0008006" key="3">
    <source>
        <dbReference type="Google" id="ProtNLM"/>
    </source>
</evidence>
<feature type="region of interest" description="Disordered" evidence="1">
    <location>
        <begin position="265"/>
        <end position="298"/>
    </location>
</feature>
<reference evidence="2" key="1">
    <citation type="journal article" date="2021" name="Proc. Natl. Acad. Sci. U.S.A.">
        <title>A Catalog of Tens of Thousands of Viruses from Human Metagenomes Reveals Hidden Associations with Chronic Diseases.</title>
        <authorList>
            <person name="Tisza M.J."/>
            <person name="Buck C.B."/>
        </authorList>
    </citation>
    <scope>NUCLEOTIDE SEQUENCE</scope>
    <source>
        <strain evidence="2">Ct6BA50</strain>
    </source>
</reference>
<feature type="compositionally biased region" description="Basic and acidic residues" evidence="1">
    <location>
        <begin position="288"/>
        <end position="298"/>
    </location>
</feature>
<feature type="compositionally biased region" description="Basic and acidic residues" evidence="1">
    <location>
        <begin position="64"/>
        <end position="80"/>
    </location>
</feature>
<sequence length="312" mass="35022">MTDFIIWPMLARLFDGEGGAEGAQAAEAPGETQEAPETTRRGKTTGETKVLYGKQPQQGSVEDAAPRGETEPAPDPEEKKKAFQTLIRGEYKDQYTEATQALINKRFGETKALQQQIAEAQPLLDLLASRYNVQGNVGDILRAVENDKHYLEAAADEAGVTVEQFREIEDLKRQKADFDRWKAQRQAEIAYQQRMERWNGEAQEVQKTYKGFELQQEVQNPAFLAMLRAGVPMKNAYESVHHEELMAAAQQAAAKQMERNVAASVRANGQRPQEAGMSSQPAFTVKSDPSKLSKQDFAEIRRRIERGEMISF</sequence>
<accession>A0A8S5VG25</accession>
<feature type="compositionally biased region" description="Low complexity" evidence="1">
    <location>
        <begin position="22"/>
        <end position="36"/>
    </location>
</feature>
<evidence type="ECO:0000256" key="1">
    <source>
        <dbReference type="SAM" id="MobiDB-lite"/>
    </source>
</evidence>
<feature type="region of interest" description="Disordered" evidence="1">
    <location>
        <begin position="18"/>
        <end position="80"/>
    </location>
</feature>
<name>A0A8S5VG25_9CAUD</name>
<dbReference type="EMBL" id="BK016263">
    <property type="protein sequence ID" value="DAG05701.1"/>
    <property type="molecule type" value="Genomic_DNA"/>
</dbReference>
<proteinExistence type="predicted"/>
<evidence type="ECO:0000313" key="2">
    <source>
        <dbReference type="EMBL" id="DAG05701.1"/>
    </source>
</evidence>
<organism evidence="2">
    <name type="scientific">Podoviridae sp. ct6BA50</name>
    <dbReference type="NCBI Taxonomy" id="2825221"/>
    <lineage>
        <taxon>Viruses</taxon>
        <taxon>Duplodnaviria</taxon>
        <taxon>Heunggongvirae</taxon>
        <taxon>Uroviricota</taxon>
        <taxon>Caudoviricetes</taxon>
    </lineage>
</organism>
<protein>
    <recommendedName>
        <fullName evidence="3">Scaffolding protein</fullName>
    </recommendedName>
</protein>
<feature type="compositionally biased region" description="Basic and acidic residues" evidence="1">
    <location>
        <begin position="37"/>
        <end position="46"/>
    </location>
</feature>